<comment type="caution">
    <text evidence="2">The sequence shown here is derived from an EMBL/GenBank/DDBJ whole genome shotgun (WGS) entry which is preliminary data.</text>
</comment>
<dbReference type="RefSeq" id="WP_328659794.1">
    <property type="nucleotide sequence ID" value="NZ_BAAATN010000001.1"/>
</dbReference>
<keyword evidence="1" id="KW-0812">Transmembrane</keyword>
<sequence length="514" mass="54483">MTVAALAVLWGVLLWGALLSVRAAVAARALDRRRRPAPPPRAAPHVVLLVPALREQELLGEVVRAAAGLPYPPGLLHVVVVTTEREERERRAVLDRAAALAADLVASGARDAAARLAGVVPSGLAAEAARRTRASADPAGTLRAELDAVPTTREVASALLPEVAAEHPGVGLHHLHYPDEGAKSSQLVHAVERLADLLPPDATPSFTYVGLYDADAQPDLDTLTHLAAAVSPDGGGPAPDLVQQLPLQLRRPHAARPGAADVLLRAHALADLRRRAGVEAHRILARRRLRAARLPARVTAVAEPVVYGIGSGLFVRHDTLVAIGMYEEPVDDLLVGYKLSSAGAVMEVLPVFNLVDRYSGTAALGKAYALVAHGSLAGCRRLLTDPVLRAFRLRNTVVLVKEGLDTLWWFAGPAVVLAAAGTLVVRGAHGPLLAWAAAACAYTVLHAWWCVRRARHWLAGHRGADARAEPPDGPSPFVLGLAFLCQPLLHWAGPVRHVARLLRGGPLVLGKTER</sequence>
<dbReference type="Proteomes" id="UP001595855">
    <property type="component" value="Unassembled WGS sequence"/>
</dbReference>
<dbReference type="SUPFAM" id="SSF53448">
    <property type="entry name" value="Nucleotide-diphospho-sugar transferases"/>
    <property type="match status" value="1"/>
</dbReference>
<keyword evidence="1" id="KW-1133">Transmembrane helix</keyword>
<dbReference type="InterPro" id="IPR029044">
    <property type="entry name" value="Nucleotide-diphossugar_trans"/>
</dbReference>
<evidence type="ECO:0000256" key="1">
    <source>
        <dbReference type="SAM" id="Phobius"/>
    </source>
</evidence>
<evidence type="ECO:0008006" key="4">
    <source>
        <dbReference type="Google" id="ProtNLM"/>
    </source>
</evidence>
<evidence type="ECO:0000313" key="2">
    <source>
        <dbReference type="EMBL" id="MFC5014823.1"/>
    </source>
</evidence>
<proteinExistence type="predicted"/>
<name>A0ABV9WQL8_9ACTN</name>
<protein>
    <recommendedName>
        <fullName evidence="4">Glycosyltransferase</fullName>
    </recommendedName>
</protein>
<reference evidence="3" key="1">
    <citation type="journal article" date="2019" name="Int. J. Syst. Evol. Microbiol.">
        <title>The Global Catalogue of Microorganisms (GCM) 10K type strain sequencing project: providing services to taxonomists for standard genome sequencing and annotation.</title>
        <authorList>
            <consortium name="The Broad Institute Genomics Platform"/>
            <consortium name="The Broad Institute Genome Sequencing Center for Infectious Disease"/>
            <person name="Wu L."/>
            <person name="Ma J."/>
        </authorList>
    </citation>
    <scope>NUCLEOTIDE SEQUENCE [LARGE SCALE GENOMIC DNA]</scope>
    <source>
        <strain evidence="3">CGMCC 4.1542</strain>
    </source>
</reference>
<organism evidence="2 3">
    <name type="scientific">Streptomyces lienomycini</name>
    <dbReference type="NCBI Taxonomy" id="284035"/>
    <lineage>
        <taxon>Bacteria</taxon>
        <taxon>Bacillati</taxon>
        <taxon>Actinomycetota</taxon>
        <taxon>Actinomycetes</taxon>
        <taxon>Kitasatosporales</taxon>
        <taxon>Streptomycetaceae</taxon>
        <taxon>Streptomyces</taxon>
    </lineage>
</organism>
<feature type="transmembrane region" description="Helical" evidence="1">
    <location>
        <begin position="432"/>
        <end position="449"/>
    </location>
</feature>
<gene>
    <name evidence="2" type="ORF">ACFPRC_08010</name>
</gene>
<feature type="transmembrane region" description="Helical" evidence="1">
    <location>
        <begin position="407"/>
        <end position="425"/>
    </location>
</feature>
<accession>A0ABV9WQL8</accession>
<dbReference type="EMBL" id="JBHSJO010000001">
    <property type="protein sequence ID" value="MFC5014823.1"/>
    <property type="molecule type" value="Genomic_DNA"/>
</dbReference>
<keyword evidence="1" id="KW-0472">Membrane</keyword>
<evidence type="ECO:0000313" key="3">
    <source>
        <dbReference type="Proteomes" id="UP001595855"/>
    </source>
</evidence>
<keyword evidence="3" id="KW-1185">Reference proteome</keyword>